<name>A0A3R6VSL0_9STRA</name>
<dbReference type="SUPFAM" id="SSF47473">
    <property type="entry name" value="EF-hand"/>
    <property type="match status" value="1"/>
</dbReference>
<reference evidence="3 4" key="1">
    <citation type="submission" date="2018-08" db="EMBL/GenBank/DDBJ databases">
        <title>Aphanomyces genome sequencing and annotation.</title>
        <authorList>
            <person name="Minardi D."/>
            <person name="Oidtmann B."/>
            <person name="Van Der Giezen M."/>
            <person name="Studholme D.J."/>
        </authorList>
    </citation>
    <scope>NUCLEOTIDE SEQUENCE [LARGE SCALE GENOMIC DNA]</scope>
    <source>
        <strain evidence="3 4">NJM0002</strain>
    </source>
</reference>
<keyword evidence="1" id="KW-0106">Calcium</keyword>
<dbReference type="PROSITE" id="PS50222">
    <property type="entry name" value="EF_HAND_2"/>
    <property type="match status" value="1"/>
</dbReference>
<keyword evidence="4" id="KW-1185">Reference proteome</keyword>
<dbReference type="EMBL" id="QUSY01000045">
    <property type="protein sequence ID" value="RHY34062.1"/>
    <property type="molecule type" value="Genomic_DNA"/>
</dbReference>
<dbReference type="AlphaFoldDB" id="A0A3R6VSL0"/>
<dbReference type="PROSITE" id="PS00018">
    <property type="entry name" value="EF_HAND_1"/>
    <property type="match status" value="1"/>
</dbReference>
<evidence type="ECO:0000256" key="1">
    <source>
        <dbReference type="ARBA" id="ARBA00022837"/>
    </source>
</evidence>
<sequence>MNNALLVYKPRKRLRKKPNTEKLEPLVAKQLVQKWQNDAAKCFVEADLFLRWRNSTHDDRQAALQATWAVVFSHTSEKYRVQQPPEHHSSTEPLPSCSISSLSSPCFDVTKSKNWCDQGAHELAQDCTGAPRASVNRKVIWVLRLRKAPPAEVMPQMTVSKPLVAIPPLTSSLESDAVEPAMGWKQRSRFSIEVNLAATAECMAFLMTAQGKVDLKRELRRMKENEKLAKKQMHVAAHSVVKKDDLETMAIRHSFEAFDTDGSEMDTDGSGAIDFDEFAAWWKTGLTAGKAKTQMILLRLKLRGQSMVKRITGGKATGTALVPEIVPDNYLACS</sequence>
<dbReference type="InterPro" id="IPR002048">
    <property type="entry name" value="EF_hand_dom"/>
</dbReference>
<comment type="caution">
    <text evidence="3">The sequence shown here is derived from an EMBL/GenBank/DDBJ whole genome shotgun (WGS) entry which is preliminary data.</text>
</comment>
<proteinExistence type="predicted"/>
<protein>
    <recommendedName>
        <fullName evidence="2">EF-hand domain-containing protein</fullName>
    </recommendedName>
</protein>
<dbReference type="InterPro" id="IPR018247">
    <property type="entry name" value="EF_Hand_1_Ca_BS"/>
</dbReference>
<gene>
    <name evidence="3" type="ORF">DYB32_001149</name>
</gene>
<evidence type="ECO:0000313" key="4">
    <source>
        <dbReference type="Proteomes" id="UP000285060"/>
    </source>
</evidence>
<accession>A0A3R6VSL0</accession>
<dbReference type="InterPro" id="IPR011992">
    <property type="entry name" value="EF-hand-dom_pair"/>
</dbReference>
<evidence type="ECO:0000259" key="2">
    <source>
        <dbReference type="PROSITE" id="PS50222"/>
    </source>
</evidence>
<evidence type="ECO:0000313" key="3">
    <source>
        <dbReference type="EMBL" id="RHY34062.1"/>
    </source>
</evidence>
<dbReference type="GO" id="GO:0005509">
    <property type="term" value="F:calcium ion binding"/>
    <property type="evidence" value="ECO:0007669"/>
    <property type="project" value="InterPro"/>
</dbReference>
<dbReference type="Gene3D" id="1.10.238.10">
    <property type="entry name" value="EF-hand"/>
    <property type="match status" value="1"/>
</dbReference>
<organism evidence="3 4">
    <name type="scientific">Aphanomyces invadans</name>
    <dbReference type="NCBI Taxonomy" id="157072"/>
    <lineage>
        <taxon>Eukaryota</taxon>
        <taxon>Sar</taxon>
        <taxon>Stramenopiles</taxon>
        <taxon>Oomycota</taxon>
        <taxon>Saprolegniomycetes</taxon>
        <taxon>Saprolegniales</taxon>
        <taxon>Verrucalvaceae</taxon>
        <taxon>Aphanomyces</taxon>
    </lineage>
</organism>
<dbReference type="VEuPathDB" id="FungiDB:H310_07977"/>
<feature type="domain" description="EF-hand" evidence="2">
    <location>
        <begin position="264"/>
        <end position="288"/>
    </location>
</feature>
<dbReference type="Proteomes" id="UP000285060">
    <property type="component" value="Unassembled WGS sequence"/>
</dbReference>